<feature type="compositionally biased region" description="Basic and acidic residues" evidence="1">
    <location>
        <begin position="240"/>
        <end position="249"/>
    </location>
</feature>
<feature type="compositionally biased region" description="Low complexity" evidence="1">
    <location>
        <begin position="302"/>
        <end position="311"/>
    </location>
</feature>
<feature type="compositionally biased region" description="Basic and acidic residues" evidence="1">
    <location>
        <begin position="312"/>
        <end position="321"/>
    </location>
</feature>
<evidence type="ECO:0000256" key="1">
    <source>
        <dbReference type="SAM" id="MobiDB-lite"/>
    </source>
</evidence>
<reference evidence="3" key="1">
    <citation type="journal article" date="2013" name="Nature">
        <title>Draft genome of the wheat A-genome progenitor Triticum urartu.</title>
        <authorList>
            <person name="Ling H.Q."/>
            <person name="Zhao S."/>
            <person name="Liu D."/>
            <person name="Wang J."/>
            <person name="Sun H."/>
            <person name="Zhang C."/>
            <person name="Fan H."/>
            <person name="Li D."/>
            <person name="Dong L."/>
            <person name="Tao Y."/>
            <person name="Gao C."/>
            <person name="Wu H."/>
            <person name="Li Y."/>
            <person name="Cui Y."/>
            <person name="Guo X."/>
            <person name="Zheng S."/>
            <person name="Wang B."/>
            <person name="Yu K."/>
            <person name="Liang Q."/>
            <person name="Yang W."/>
            <person name="Lou X."/>
            <person name="Chen J."/>
            <person name="Feng M."/>
            <person name="Jian J."/>
            <person name="Zhang X."/>
            <person name="Luo G."/>
            <person name="Jiang Y."/>
            <person name="Liu J."/>
            <person name="Wang Z."/>
            <person name="Sha Y."/>
            <person name="Zhang B."/>
            <person name="Wu H."/>
            <person name="Tang D."/>
            <person name="Shen Q."/>
            <person name="Xue P."/>
            <person name="Zou S."/>
            <person name="Wang X."/>
            <person name="Liu X."/>
            <person name="Wang F."/>
            <person name="Yang Y."/>
            <person name="An X."/>
            <person name="Dong Z."/>
            <person name="Zhang K."/>
            <person name="Zhang X."/>
            <person name="Luo M.C."/>
            <person name="Dvorak J."/>
            <person name="Tong Y."/>
            <person name="Wang J."/>
            <person name="Yang H."/>
            <person name="Li Z."/>
            <person name="Wang D."/>
            <person name="Zhang A."/>
            <person name="Wang J."/>
        </authorList>
    </citation>
    <scope>NUCLEOTIDE SEQUENCE</scope>
    <source>
        <strain evidence="3">cv. G1812</strain>
    </source>
</reference>
<feature type="region of interest" description="Disordered" evidence="1">
    <location>
        <begin position="277"/>
        <end position="335"/>
    </location>
</feature>
<reference evidence="2" key="3">
    <citation type="submission" date="2022-06" db="UniProtKB">
        <authorList>
            <consortium name="EnsemblPlants"/>
        </authorList>
    </citation>
    <scope>IDENTIFICATION</scope>
</reference>
<name>A0A8R7TTX2_TRIUA</name>
<dbReference type="EnsemblPlants" id="TuG1812G0300002104.01.T01">
    <property type="protein sequence ID" value="TuG1812G0300002104.01.T01.cds299073"/>
    <property type="gene ID" value="TuG1812G0300002104.01"/>
</dbReference>
<feature type="region of interest" description="Disordered" evidence="1">
    <location>
        <begin position="138"/>
        <end position="190"/>
    </location>
</feature>
<dbReference type="AlphaFoldDB" id="A0A8R7TTX2"/>
<feature type="region of interest" description="Disordered" evidence="1">
    <location>
        <begin position="224"/>
        <end position="255"/>
    </location>
</feature>
<accession>A0A8R7TTX2</accession>
<keyword evidence="3" id="KW-1185">Reference proteome</keyword>
<reference evidence="2" key="2">
    <citation type="submission" date="2018-03" db="EMBL/GenBank/DDBJ databases">
        <title>The Triticum urartu genome reveals the dynamic nature of wheat genome evolution.</title>
        <authorList>
            <person name="Ling H."/>
            <person name="Ma B."/>
            <person name="Shi X."/>
            <person name="Liu H."/>
            <person name="Dong L."/>
            <person name="Sun H."/>
            <person name="Cao Y."/>
            <person name="Gao Q."/>
            <person name="Zheng S."/>
            <person name="Li Y."/>
            <person name="Yu Y."/>
            <person name="Du H."/>
            <person name="Qi M."/>
            <person name="Li Y."/>
            <person name="Yu H."/>
            <person name="Cui Y."/>
            <person name="Wang N."/>
            <person name="Chen C."/>
            <person name="Wu H."/>
            <person name="Zhao Y."/>
            <person name="Zhang J."/>
            <person name="Li Y."/>
            <person name="Zhou W."/>
            <person name="Zhang B."/>
            <person name="Hu W."/>
            <person name="Eijk M."/>
            <person name="Tang J."/>
            <person name="Witsenboer H."/>
            <person name="Zhao S."/>
            <person name="Li Z."/>
            <person name="Zhang A."/>
            <person name="Wang D."/>
            <person name="Liang C."/>
        </authorList>
    </citation>
    <scope>NUCLEOTIDE SEQUENCE [LARGE SCALE GENOMIC DNA]</scope>
    <source>
        <strain evidence="2">cv. G1812</strain>
    </source>
</reference>
<sequence>MNYSRNNNSNPSKLIRRNNPILARFCIVEKKFAPFPSNGHLSIGVCWVSLSESYAVGPGARVRAARRAAPLRRPRQLGALDLAPPRRLHAQLYPPRHHAPAHPFHHVPPAPVPPAALQGAAQLRRHLRHRWPALHALRHAPRGHGQDPGDRGLGVGAGTGRGHPPVEHLARQPGADQRQRPRDDGRRGGVHVHHLAPADELQEHHAEAEHVALGPQPARLRVARVQVPHSASRSRPRRARGGDPDREAEVGEAGAAVAAEQDVGRLDVPVYDAGRGAVQRAHGPRHVERDLHAARPRRRPRGPVQQVVQRAVGHELHDEKRRPPRRRNRADEGHDARVVARGREHGDLVGELGLPLRVRGLLDGDGDEPPAVAGAAPEPGPVDAAVAALADDVLGREAAGRRLDLLVGKLLHALGVLLPACLLTDFLGGAMVAVPCVSGV</sequence>
<dbReference type="Gramene" id="TuG1812G0300002104.01.T01">
    <property type="protein sequence ID" value="TuG1812G0300002104.01.T01.cds299073"/>
    <property type="gene ID" value="TuG1812G0300002104.01"/>
</dbReference>
<organism evidence="2 3">
    <name type="scientific">Triticum urartu</name>
    <name type="common">Red wild einkorn</name>
    <name type="synonym">Crithodium urartu</name>
    <dbReference type="NCBI Taxonomy" id="4572"/>
    <lineage>
        <taxon>Eukaryota</taxon>
        <taxon>Viridiplantae</taxon>
        <taxon>Streptophyta</taxon>
        <taxon>Embryophyta</taxon>
        <taxon>Tracheophyta</taxon>
        <taxon>Spermatophyta</taxon>
        <taxon>Magnoliopsida</taxon>
        <taxon>Liliopsida</taxon>
        <taxon>Poales</taxon>
        <taxon>Poaceae</taxon>
        <taxon>BOP clade</taxon>
        <taxon>Pooideae</taxon>
        <taxon>Triticodae</taxon>
        <taxon>Triticeae</taxon>
        <taxon>Triticinae</taxon>
        <taxon>Triticum</taxon>
    </lineage>
</organism>
<evidence type="ECO:0000313" key="3">
    <source>
        <dbReference type="Proteomes" id="UP000015106"/>
    </source>
</evidence>
<feature type="compositionally biased region" description="Gly residues" evidence="1">
    <location>
        <begin position="151"/>
        <end position="161"/>
    </location>
</feature>
<protein>
    <submittedName>
        <fullName evidence="2">Uncharacterized protein</fullName>
    </submittedName>
</protein>
<dbReference type="Proteomes" id="UP000015106">
    <property type="component" value="Chromosome 3"/>
</dbReference>
<feature type="compositionally biased region" description="Basic and acidic residues" evidence="1">
    <location>
        <begin position="177"/>
        <end position="187"/>
    </location>
</feature>
<proteinExistence type="predicted"/>
<evidence type="ECO:0000313" key="2">
    <source>
        <dbReference type="EnsemblPlants" id="TuG1812G0300002104.01.T01.cds299073"/>
    </source>
</evidence>